<evidence type="ECO:0008006" key="4">
    <source>
        <dbReference type="Google" id="ProtNLM"/>
    </source>
</evidence>
<dbReference type="Proteomes" id="UP000580474">
    <property type="component" value="Unassembled WGS sequence"/>
</dbReference>
<dbReference type="RefSeq" id="WP_184476591.1">
    <property type="nucleotide sequence ID" value="NZ_JACHIV010000001.1"/>
</dbReference>
<reference evidence="2 3" key="1">
    <citation type="submission" date="2020-08" db="EMBL/GenBank/DDBJ databases">
        <title>Sequencing the genomes of 1000 actinobacteria strains.</title>
        <authorList>
            <person name="Klenk H.-P."/>
        </authorList>
    </citation>
    <scope>NUCLEOTIDE SEQUENCE [LARGE SCALE GENOMIC DNA]</scope>
    <source>
        <strain evidence="2 3">DSM 45582</strain>
    </source>
</reference>
<evidence type="ECO:0000313" key="3">
    <source>
        <dbReference type="Proteomes" id="UP000580474"/>
    </source>
</evidence>
<feature type="compositionally biased region" description="Basic and acidic residues" evidence="1">
    <location>
        <begin position="31"/>
        <end position="47"/>
    </location>
</feature>
<sequence>MGGRHETRRGGSENALPEESARTTDSFDSTDSPRAERAEFAWRERPPDPPNSAQRIQSPRARARAGRGKDSSLAPNLRERIGALVPGPPPPRGTRALLARRIAAAALFVLAGVLAVLPTGRSGEPGADVRLTGAEPVTTEPADTGPAGAPPEPGQVAVPVRLADPGVADLLHPGVRVDLVTNPEGSAGGSVLAERAPVLAVRTTGSRPDQGRLVLLGIPEQRAPAVAGASLIHSVTVTLR</sequence>
<feature type="compositionally biased region" description="Basic and acidic residues" evidence="1">
    <location>
        <begin position="1"/>
        <end position="11"/>
    </location>
</feature>
<feature type="region of interest" description="Disordered" evidence="1">
    <location>
        <begin position="1"/>
        <end position="90"/>
    </location>
</feature>
<proteinExistence type="predicted"/>
<comment type="caution">
    <text evidence="2">The sequence shown here is derived from an EMBL/GenBank/DDBJ whole genome shotgun (WGS) entry which is preliminary data.</text>
</comment>
<accession>A0A840NA03</accession>
<gene>
    <name evidence="2" type="ORF">BJ969_000301</name>
</gene>
<evidence type="ECO:0000256" key="1">
    <source>
        <dbReference type="SAM" id="MobiDB-lite"/>
    </source>
</evidence>
<keyword evidence="3" id="KW-1185">Reference proteome</keyword>
<dbReference type="AlphaFoldDB" id="A0A840NA03"/>
<protein>
    <recommendedName>
        <fullName evidence="4">SAF domain-containing protein</fullName>
    </recommendedName>
</protein>
<dbReference type="EMBL" id="JACHIV010000001">
    <property type="protein sequence ID" value="MBB5067213.1"/>
    <property type="molecule type" value="Genomic_DNA"/>
</dbReference>
<name>A0A840NA03_9PSEU</name>
<organism evidence="2 3">
    <name type="scientific">Saccharopolyspora gloriosae</name>
    <dbReference type="NCBI Taxonomy" id="455344"/>
    <lineage>
        <taxon>Bacteria</taxon>
        <taxon>Bacillati</taxon>
        <taxon>Actinomycetota</taxon>
        <taxon>Actinomycetes</taxon>
        <taxon>Pseudonocardiales</taxon>
        <taxon>Pseudonocardiaceae</taxon>
        <taxon>Saccharopolyspora</taxon>
    </lineage>
</organism>
<evidence type="ECO:0000313" key="2">
    <source>
        <dbReference type="EMBL" id="MBB5067213.1"/>
    </source>
</evidence>